<dbReference type="AlphaFoldDB" id="A0A0D2IYW6"/>
<evidence type="ECO:0000313" key="2">
    <source>
        <dbReference type="EMBL" id="KIX01825.1"/>
    </source>
</evidence>
<dbReference type="Proteomes" id="UP000053617">
    <property type="component" value="Unassembled WGS sequence"/>
</dbReference>
<sequence>MPRTTTRSYGTWEPRPADGNAEELLQARGRKRVNRRIIVCSIFSVLAIVAFMFVAGCLWWAMELTCWAPFNPPYPQPKSWDDFTNNSFAVGFDLTAGYGTASVAFYNGTIIDVARVEGPSEYNSLLARLSLKSSTHPTPPYYGCSAQTGDLRRQWRRYFYKRCGLPASSDVEALASVLGQLKFETDAFLRSASQDSLQVAFVTVPNLPALYLQDLIDAAEYVKIQLVTLPGYMFRSGDALQWPVSEINTAMAGNGIGFPDPSSMVGQSPNKNRNALGINREEIVGIESVPWDDNLFSVLYTNTALTAYVGPFGSAQHFSGVEGIANFSLGLSRCMQSQPLTTNSAFDFDSNTDCPPPAPYWTTVRDALRTALDSYLTRGHELGRVISYGENAHHAQFAALLKEEVLARQSNDDREHQVQFVSENPVFAASRGAAQFAKLCATMSDRKACFPDLRPRTPGW</sequence>
<dbReference type="STRING" id="1442369.A0A0D2IYW6"/>
<keyword evidence="1" id="KW-0812">Transmembrane</keyword>
<protein>
    <submittedName>
        <fullName evidence="2">Uncharacterized protein</fullName>
    </submittedName>
</protein>
<dbReference type="GeneID" id="25297623"/>
<dbReference type="RefSeq" id="XP_013268961.1">
    <property type="nucleotide sequence ID" value="XM_013413507.1"/>
</dbReference>
<evidence type="ECO:0000313" key="3">
    <source>
        <dbReference type="Proteomes" id="UP000053617"/>
    </source>
</evidence>
<keyword evidence="3" id="KW-1185">Reference proteome</keyword>
<keyword evidence="1" id="KW-0472">Membrane</keyword>
<proteinExistence type="predicted"/>
<dbReference type="EMBL" id="KN847481">
    <property type="protein sequence ID" value="KIX01825.1"/>
    <property type="molecule type" value="Genomic_DNA"/>
</dbReference>
<feature type="transmembrane region" description="Helical" evidence="1">
    <location>
        <begin position="37"/>
        <end position="62"/>
    </location>
</feature>
<name>A0A0D2IYW6_9EURO</name>
<reference evidence="2 3" key="1">
    <citation type="submission" date="2015-01" db="EMBL/GenBank/DDBJ databases">
        <title>The Genome Sequence of Rhinocladiella mackenzie CBS 650.93.</title>
        <authorList>
            <consortium name="The Broad Institute Genomics Platform"/>
            <person name="Cuomo C."/>
            <person name="de Hoog S."/>
            <person name="Gorbushina A."/>
            <person name="Stielow B."/>
            <person name="Teixiera M."/>
            <person name="Abouelleil A."/>
            <person name="Chapman S.B."/>
            <person name="Priest M."/>
            <person name="Young S.K."/>
            <person name="Wortman J."/>
            <person name="Nusbaum C."/>
            <person name="Birren B."/>
        </authorList>
    </citation>
    <scope>NUCLEOTIDE SEQUENCE [LARGE SCALE GENOMIC DNA]</scope>
    <source>
        <strain evidence="2 3">CBS 650.93</strain>
    </source>
</reference>
<keyword evidence="1" id="KW-1133">Transmembrane helix</keyword>
<accession>A0A0D2IYW6</accession>
<dbReference type="OrthoDB" id="3643156at2759"/>
<dbReference type="VEuPathDB" id="FungiDB:Z518_09552"/>
<gene>
    <name evidence="2" type="ORF">Z518_09552</name>
</gene>
<evidence type="ECO:0000256" key="1">
    <source>
        <dbReference type="SAM" id="Phobius"/>
    </source>
</evidence>
<dbReference type="HOGENOM" id="CLU_580171_0_0_1"/>
<organism evidence="2 3">
    <name type="scientific">Rhinocladiella mackenziei CBS 650.93</name>
    <dbReference type="NCBI Taxonomy" id="1442369"/>
    <lineage>
        <taxon>Eukaryota</taxon>
        <taxon>Fungi</taxon>
        <taxon>Dikarya</taxon>
        <taxon>Ascomycota</taxon>
        <taxon>Pezizomycotina</taxon>
        <taxon>Eurotiomycetes</taxon>
        <taxon>Chaetothyriomycetidae</taxon>
        <taxon>Chaetothyriales</taxon>
        <taxon>Herpotrichiellaceae</taxon>
        <taxon>Rhinocladiella</taxon>
    </lineage>
</organism>